<evidence type="ECO:0000256" key="1">
    <source>
        <dbReference type="SAM" id="MobiDB-lite"/>
    </source>
</evidence>
<evidence type="ECO:0000313" key="2">
    <source>
        <dbReference type="EMBL" id="KAF9736455.1"/>
    </source>
</evidence>
<feature type="compositionally biased region" description="Basic and acidic residues" evidence="1">
    <location>
        <begin position="206"/>
        <end position="225"/>
    </location>
</feature>
<organism evidence="2 3">
    <name type="scientific">Paraphaeosphaeria minitans</name>
    <dbReference type="NCBI Taxonomy" id="565426"/>
    <lineage>
        <taxon>Eukaryota</taxon>
        <taxon>Fungi</taxon>
        <taxon>Dikarya</taxon>
        <taxon>Ascomycota</taxon>
        <taxon>Pezizomycotina</taxon>
        <taxon>Dothideomycetes</taxon>
        <taxon>Pleosporomycetidae</taxon>
        <taxon>Pleosporales</taxon>
        <taxon>Massarineae</taxon>
        <taxon>Didymosphaeriaceae</taxon>
        <taxon>Paraphaeosphaeria</taxon>
    </lineage>
</organism>
<feature type="compositionally biased region" description="Basic and acidic residues" evidence="1">
    <location>
        <begin position="99"/>
        <end position="116"/>
    </location>
</feature>
<name>A0A9P6GK54_9PLEO</name>
<feature type="compositionally biased region" description="Basic and acidic residues" evidence="1">
    <location>
        <begin position="78"/>
        <end position="88"/>
    </location>
</feature>
<feature type="region of interest" description="Disordered" evidence="1">
    <location>
        <begin position="78"/>
        <end position="257"/>
    </location>
</feature>
<gene>
    <name evidence="2" type="ORF">PMIN01_04234</name>
</gene>
<feature type="compositionally biased region" description="Polar residues" evidence="1">
    <location>
        <begin position="190"/>
        <end position="205"/>
    </location>
</feature>
<accession>A0A9P6GK54</accession>
<evidence type="ECO:0000313" key="3">
    <source>
        <dbReference type="Proteomes" id="UP000756921"/>
    </source>
</evidence>
<comment type="caution">
    <text evidence="2">The sequence shown here is derived from an EMBL/GenBank/DDBJ whole genome shotgun (WGS) entry which is preliminary data.</text>
</comment>
<proteinExistence type="predicted"/>
<reference evidence="2" key="1">
    <citation type="journal article" date="2020" name="Mol. Plant Microbe Interact.">
        <title>Genome Sequence of the Biocontrol Agent Coniothyrium minitans strain Conio (IMI 134523).</title>
        <authorList>
            <person name="Patel D."/>
            <person name="Shittu T.A."/>
            <person name="Baroncelli R."/>
            <person name="Muthumeenakshi S."/>
            <person name="Osborne T.H."/>
            <person name="Janganan T.K."/>
            <person name="Sreenivasaprasad S."/>
        </authorList>
    </citation>
    <scope>NUCLEOTIDE SEQUENCE</scope>
    <source>
        <strain evidence="2">Conio</strain>
    </source>
</reference>
<protein>
    <submittedName>
        <fullName evidence="2">Uncharacterized protein</fullName>
    </submittedName>
</protein>
<dbReference type="AlphaFoldDB" id="A0A9P6GK54"/>
<dbReference type="EMBL" id="WJXW01000004">
    <property type="protein sequence ID" value="KAF9736455.1"/>
    <property type="molecule type" value="Genomic_DNA"/>
</dbReference>
<keyword evidence="3" id="KW-1185">Reference proteome</keyword>
<feature type="compositionally biased region" description="Basic and acidic residues" evidence="1">
    <location>
        <begin position="241"/>
        <end position="257"/>
    </location>
</feature>
<dbReference type="OrthoDB" id="4590707at2759"/>
<sequence>MSFIRSTTLRASSIARSARCIRSFEVQPFQRAVQRRTYASAHGHGQAKGSDLPWMVSSLAGTSAALYVVLNQDLSHASHDDHEEHALPDKLTTQPEEAMNDKPDSDLPSLDPKRDNAAAGGATVDKEAKNAPKGHSEEELEGEKNSGRAADVKEDLAKQKDEESPHATADDKSSDSPDDQDTPHSRKPSGDSTDTSGKQEGVSNADTKHTSAIHEDEQKSKKGEGVAETAKLKGTVSTERPGAESEQRGKAKQDKDE</sequence>
<dbReference type="Proteomes" id="UP000756921">
    <property type="component" value="Unassembled WGS sequence"/>
</dbReference>
<feature type="compositionally biased region" description="Basic and acidic residues" evidence="1">
    <location>
        <begin position="124"/>
        <end position="175"/>
    </location>
</feature>